<sequence>MANGWKKDRDRYYKEKLRQYEQISKDYGLGLKWEEYQPPAWEYADRKAQSEKNWFESIFSGGNIFSAILNILVVTLSIALSFVTLGSTFLISLSIIGGTLTLANYVYSSLLVQKLEWLSIQADMIASKTGALKAHNDAKEQSDMITHILIYNPYEMFANGSIYKSQSAGEESYSPSIFPDTNKGILGTFKKDPLDEFNLNRAQVQKAGGNGFFSYLLDHKTPIEKFSLPTQSIQDILENNMRRANERITEGFTKLNELYFNILGTAERVYRRVFKEQVECYWTKMIQNDFLEKNKNYSKGLRADFNYLHRKHFKGIKKSEEEIAKEFEKLLDHYKFVQESPLYSLEAKAQEYYASILFLYYKIKEVYGENKITFFPFEPFYPLILNYNTNYYFPQGVALIGEILKYFEKIKPRIEELMLLYKKEKDFKNALKHLEELDNILNILDAKNKEIMRYKRRFGIGGNDPTVNDGFNKTIGELSAPFASYLFSYPLRADLNLKLTHKAIIFNEFFKSLESAKPSEVVLFYERHIRGRFFKNKIVKHKNQPALPNGSINDGDGGSTPQYIYLHKDLSAEPYILLLENQKNENLFGFFGLKERDYKLYSRDLPKNKDLESFDFKSLDG</sequence>
<feature type="transmembrane region" description="Helical" evidence="1">
    <location>
        <begin position="64"/>
        <end position="83"/>
    </location>
</feature>
<proteinExistence type="predicted"/>
<evidence type="ECO:0000313" key="3">
    <source>
        <dbReference type="Proteomes" id="UP000249746"/>
    </source>
</evidence>
<evidence type="ECO:0000256" key="1">
    <source>
        <dbReference type="SAM" id="Phobius"/>
    </source>
</evidence>
<name>A0A2W6MUH1_9HELI</name>
<dbReference type="OrthoDB" id="5313709at2"/>
<organism evidence="2 3">
    <name type="scientific">Helicobacter valdiviensis</name>
    <dbReference type="NCBI Taxonomy" id="1458358"/>
    <lineage>
        <taxon>Bacteria</taxon>
        <taxon>Pseudomonadati</taxon>
        <taxon>Campylobacterota</taxon>
        <taxon>Epsilonproteobacteria</taxon>
        <taxon>Campylobacterales</taxon>
        <taxon>Helicobacteraceae</taxon>
        <taxon>Helicobacter</taxon>
    </lineage>
</organism>
<accession>A0A2W6MUH1</accession>
<dbReference type="AlphaFoldDB" id="A0A2W6MUH1"/>
<evidence type="ECO:0000313" key="2">
    <source>
        <dbReference type="EMBL" id="PZT48175.1"/>
    </source>
</evidence>
<protein>
    <submittedName>
        <fullName evidence="2">Uncharacterized protein</fullName>
    </submittedName>
</protein>
<keyword evidence="3" id="KW-1185">Reference proteome</keyword>
<feature type="transmembrane region" description="Helical" evidence="1">
    <location>
        <begin position="89"/>
        <end position="107"/>
    </location>
</feature>
<dbReference type="RefSeq" id="WP_111229714.1">
    <property type="nucleotide sequence ID" value="NZ_NBIU01000011.1"/>
</dbReference>
<keyword evidence="1" id="KW-0812">Transmembrane</keyword>
<keyword evidence="1" id="KW-1133">Transmembrane helix</keyword>
<gene>
    <name evidence="2" type="ORF">B6S12_04975</name>
</gene>
<dbReference type="Proteomes" id="UP000249746">
    <property type="component" value="Unassembled WGS sequence"/>
</dbReference>
<comment type="caution">
    <text evidence="2">The sequence shown here is derived from an EMBL/GenBank/DDBJ whole genome shotgun (WGS) entry which is preliminary data.</text>
</comment>
<dbReference type="EMBL" id="NBIU01000011">
    <property type="protein sequence ID" value="PZT48175.1"/>
    <property type="molecule type" value="Genomic_DNA"/>
</dbReference>
<reference evidence="2 3" key="1">
    <citation type="submission" date="2017-03" db="EMBL/GenBank/DDBJ databases">
        <title>Genomic and clinical evidence uncovers the enterohepatic species Helicobacter valdiviensis as a potential human intestinal pathogen.</title>
        <authorList>
            <person name="Fresia P."/>
            <person name="Jara R."/>
            <person name="Sierra R."/>
            <person name="Ferres I."/>
            <person name="Greif G."/>
            <person name="Iraola G."/>
            <person name="Collado L."/>
        </authorList>
    </citation>
    <scope>NUCLEOTIDE SEQUENCE [LARGE SCALE GENOMIC DNA]</scope>
    <source>
        <strain evidence="2 3">WBE14</strain>
    </source>
</reference>
<keyword evidence="1" id="KW-0472">Membrane</keyword>